<dbReference type="AlphaFoldDB" id="A0A1H8YWF2"/>
<sequence>MFTKNEGTVDRVLRVVVGLALIAGYFLYPEGSYSGLFLLGIIPLVTGLLGSCPLYSIFGISTCPMKK</sequence>
<dbReference type="EMBL" id="FOEP01000001">
    <property type="protein sequence ID" value="SEP55688.1"/>
    <property type="molecule type" value="Genomic_DNA"/>
</dbReference>
<organism evidence="3 4">
    <name type="scientific">Thalassovita taeanensis</name>
    <dbReference type="NCBI Taxonomy" id="657014"/>
    <lineage>
        <taxon>Bacteria</taxon>
        <taxon>Pseudomonadati</taxon>
        <taxon>Pseudomonadota</taxon>
        <taxon>Alphaproteobacteria</taxon>
        <taxon>Rhodobacterales</taxon>
        <taxon>Roseobacteraceae</taxon>
        <taxon>Thalassovita</taxon>
    </lineage>
</organism>
<dbReference type="InterPro" id="IPR021309">
    <property type="entry name" value="YgaP-like_TM"/>
</dbReference>
<name>A0A1H8YWF2_9RHOB</name>
<dbReference type="Pfam" id="PF11127">
    <property type="entry name" value="YgaP-like_TM"/>
    <property type="match status" value="1"/>
</dbReference>
<dbReference type="RefSeq" id="WP_090266769.1">
    <property type="nucleotide sequence ID" value="NZ_FOEP01000001.1"/>
</dbReference>
<evidence type="ECO:0000259" key="2">
    <source>
        <dbReference type="Pfam" id="PF11127"/>
    </source>
</evidence>
<evidence type="ECO:0000313" key="3">
    <source>
        <dbReference type="EMBL" id="SEP55688.1"/>
    </source>
</evidence>
<keyword evidence="1" id="KW-0812">Transmembrane</keyword>
<keyword evidence="1" id="KW-1133">Transmembrane helix</keyword>
<keyword evidence="4" id="KW-1185">Reference proteome</keyword>
<protein>
    <recommendedName>
        <fullName evidence="2">Inner membrane protein YgaP-like transmembrane domain-containing protein</fullName>
    </recommendedName>
</protein>
<accession>A0A1H8YWF2</accession>
<proteinExistence type="predicted"/>
<feature type="transmembrane region" description="Helical" evidence="1">
    <location>
        <begin position="12"/>
        <end position="28"/>
    </location>
</feature>
<dbReference type="Proteomes" id="UP000198634">
    <property type="component" value="Unassembled WGS sequence"/>
</dbReference>
<evidence type="ECO:0000256" key="1">
    <source>
        <dbReference type="SAM" id="Phobius"/>
    </source>
</evidence>
<keyword evidence="1" id="KW-0472">Membrane</keyword>
<gene>
    <name evidence="3" type="ORF">SAMN04488092_101118</name>
</gene>
<dbReference type="OrthoDB" id="9804804at2"/>
<reference evidence="3 4" key="1">
    <citation type="submission" date="2016-10" db="EMBL/GenBank/DDBJ databases">
        <authorList>
            <person name="de Groot N.N."/>
        </authorList>
    </citation>
    <scope>NUCLEOTIDE SEQUENCE [LARGE SCALE GENOMIC DNA]</scope>
    <source>
        <strain evidence="3 4">DSM 22007</strain>
    </source>
</reference>
<feature type="transmembrane region" description="Helical" evidence="1">
    <location>
        <begin position="34"/>
        <end position="58"/>
    </location>
</feature>
<feature type="domain" description="Inner membrane protein YgaP-like transmembrane" evidence="2">
    <location>
        <begin position="3"/>
        <end position="66"/>
    </location>
</feature>
<evidence type="ECO:0000313" key="4">
    <source>
        <dbReference type="Proteomes" id="UP000198634"/>
    </source>
</evidence>
<dbReference type="STRING" id="657014.SAMN04488092_101118"/>